<reference evidence="2" key="2">
    <citation type="journal article" date="2015" name="Data Brief">
        <title>Shoot transcriptome of the giant reed, Arundo donax.</title>
        <authorList>
            <person name="Barrero R.A."/>
            <person name="Guerrero F.D."/>
            <person name="Moolhuijzen P."/>
            <person name="Goolsby J.A."/>
            <person name="Tidwell J."/>
            <person name="Bellgard S.E."/>
            <person name="Bellgard M.I."/>
        </authorList>
    </citation>
    <scope>NUCLEOTIDE SEQUENCE</scope>
    <source>
        <tissue evidence="2">Shoot tissue taken approximately 20 cm above the soil surface</tissue>
    </source>
</reference>
<sequence length="20" mass="2360">MRMYQGLANSAKRSSKKYHC</sequence>
<dbReference type="EMBL" id="GBRH01240370">
    <property type="protein sequence ID" value="JAD57525.1"/>
    <property type="molecule type" value="Transcribed_RNA"/>
</dbReference>
<reference evidence="2" key="1">
    <citation type="submission" date="2014-09" db="EMBL/GenBank/DDBJ databases">
        <authorList>
            <person name="Magalhaes I.L.F."/>
            <person name="Oliveira U."/>
            <person name="Santos F.R."/>
            <person name="Vidigal T.H.D.A."/>
            <person name="Brescovit A.D."/>
            <person name="Santos A.J."/>
        </authorList>
    </citation>
    <scope>NUCLEOTIDE SEQUENCE</scope>
    <source>
        <tissue evidence="2">Shoot tissue taken approximately 20 cm above the soil surface</tissue>
    </source>
</reference>
<feature type="region of interest" description="Disordered" evidence="1">
    <location>
        <begin position="1"/>
        <end position="20"/>
    </location>
</feature>
<dbReference type="AlphaFoldDB" id="A0A0A9B8G7"/>
<accession>A0A0A9B8G7</accession>
<protein>
    <submittedName>
        <fullName evidence="2">Uncharacterized protein</fullName>
    </submittedName>
</protein>
<evidence type="ECO:0000256" key="1">
    <source>
        <dbReference type="SAM" id="MobiDB-lite"/>
    </source>
</evidence>
<name>A0A0A9B8G7_ARUDO</name>
<organism evidence="2">
    <name type="scientific">Arundo donax</name>
    <name type="common">Giant reed</name>
    <name type="synonym">Donax arundinaceus</name>
    <dbReference type="NCBI Taxonomy" id="35708"/>
    <lineage>
        <taxon>Eukaryota</taxon>
        <taxon>Viridiplantae</taxon>
        <taxon>Streptophyta</taxon>
        <taxon>Embryophyta</taxon>
        <taxon>Tracheophyta</taxon>
        <taxon>Spermatophyta</taxon>
        <taxon>Magnoliopsida</taxon>
        <taxon>Liliopsida</taxon>
        <taxon>Poales</taxon>
        <taxon>Poaceae</taxon>
        <taxon>PACMAD clade</taxon>
        <taxon>Arundinoideae</taxon>
        <taxon>Arundineae</taxon>
        <taxon>Arundo</taxon>
    </lineage>
</organism>
<evidence type="ECO:0000313" key="2">
    <source>
        <dbReference type="EMBL" id="JAD57525.1"/>
    </source>
</evidence>
<proteinExistence type="predicted"/>